<dbReference type="InterPro" id="IPR039586">
    <property type="entry name" value="CFAP46"/>
</dbReference>
<dbReference type="EMBL" id="JAAMOB010000013">
    <property type="protein sequence ID" value="KAF4106178.1"/>
    <property type="molecule type" value="Genomic_DNA"/>
</dbReference>
<dbReference type="Proteomes" id="UP000579812">
    <property type="component" value="Unassembled WGS sequence"/>
</dbReference>
<name>A0A7J6CFU0_9TELE</name>
<gene>
    <name evidence="1" type="ORF">G5714_013840</name>
</gene>
<dbReference type="GO" id="GO:0035082">
    <property type="term" value="P:axoneme assembly"/>
    <property type="evidence" value="ECO:0007669"/>
    <property type="project" value="InterPro"/>
</dbReference>
<evidence type="ECO:0000313" key="2">
    <source>
        <dbReference type="Proteomes" id="UP000579812"/>
    </source>
</evidence>
<comment type="caution">
    <text evidence="1">The sequence shown here is derived from an EMBL/GenBank/DDBJ whole genome shotgun (WGS) entry which is preliminary data.</text>
</comment>
<dbReference type="PANTHER" id="PTHR15977">
    <property type="entry name" value="CILIA- AND FLAGELLA-ASSOCIATED PROTEIN 46"/>
    <property type="match status" value="1"/>
</dbReference>
<proteinExistence type="predicted"/>
<protein>
    <submittedName>
        <fullName evidence="1">Uncharacterized protein</fullName>
    </submittedName>
</protein>
<evidence type="ECO:0000313" key="1">
    <source>
        <dbReference type="EMBL" id="KAF4106178.1"/>
    </source>
</evidence>
<reference evidence="1 2" key="1">
    <citation type="submission" date="2020-04" db="EMBL/GenBank/DDBJ databases">
        <title>Chromosome-level genome assembly of a cyprinid fish Onychostoma macrolepis by integration of Nanopore Sequencing, Bionano and Hi-C technology.</title>
        <authorList>
            <person name="Wang D."/>
        </authorList>
    </citation>
    <scope>NUCLEOTIDE SEQUENCE [LARGE SCALE GENOMIC DNA]</scope>
    <source>
        <strain evidence="1">SWU-2019</strain>
        <tissue evidence="1">Muscle</tissue>
    </source>
</reference>
<sequence>MFFTVRLMSVKSRDDAATLKEIFLLLTQSSEPKASDLQASSPPPDIHRSSAPPNIISVVELLLDLAFLSLHLQHHQTASDCLKELRATDVTVGQRVMTECVQCELELNKHREGMENYSRSSVEFQALGTYWEIVV</sequence>
<organism evidence="1 2">
    <name type="scientific">Onychostoma macrolepis</name>
    <dbReference type="NCBI Taxonomy" id="369639"/>
    <lineage>
        <taxon>Eukaryota</taxon>
        <taxon>Metazoa</taxon>
        <taxon>Chordata</taxon>
        <taxon>Craniata</taxon>
        <taxon>Vertebrata</taxon>
        <taxon>Euteleostomi</taxon>
        <taxon>Actinopterygii</taxon>
        <taxon>Neopterygii</taxon>
        <taxon>Teleostei</taxon>
        <taxon>Ostariophysi</taxon>
        <taxon>Cypriniformes</taxon>
        <taxon>Cyprinidae</taxon>
        <taxon>Acrossocheilinae</taxon>
        <taxon>Onychostoma</taxon>
    </lineage>
</organism>
<dbReference type="GO" id="GO:0060294">
    <property type="term" value="P:cilium movement involved in cell motility"/>
    <property type="evidence" value="ECO:0007669"/>
    <property type="project" value="InterPro"/>
</dbReference>
<dbReference type="AlphaFoldDB" id="A0A7J6CFU0"/>
<keyword evidence="2" id="KW-1185">Reference proteome</keyword>
<dbReference type="PANTHER" id="PTHR15977:SF15">
    <property type="entry name" value="CILIA- AND FLAGELLA-ASSOCIATED PROTEIN 46"/>
    <property type="match status" value="1"/>
</dbReference>
<accession>A0A7J6CFU0</accession>